<dbReference type="EMBL" id="JABFAB010242679">
    <property type="protein sequence ID" value="MBA0671921.1"/>
    <property type="molecule type" value="Genomic_DNA"/>
</dbReference>
<gene>
    <name evidence="1" type="ORF">Goklo_024962</name>
</gene>
<organism evidence="1 2">
    <name type="scientific">Gossypium klotzschianum</name>
    <dbReference type="NCBI Taxonomy" id="34286"/>
    <lineage>
        <taxon>Eukaryota</taxon>
        <taxon>Viridiplantae</taxon>
        <taxon>Streptophyta</taxon>
        <taxon>Embryophyta</taxon>
        <taxon>Tracheophyta</taxon>
        <taxon>Spermatophyta</taxon>
        <taxon>Magnoliopsida</taxon>
        <taxon>eudicotyledons</taxon>
        <taxon>Gunneridae</taxon>
        <taxon>Pentapetalae</taxon>
        <taxon>rosids</taxon>
        <taxon>malvids</taxon>
        <taxon>Malvales</taxon>
        <taxon>Malvaceae</taxon>
        <taxon>Malvoideae</taxon>
        <taxon>Gossypium</taxon>
    </lineage>
</organism>
<keyword evidence="2" id="KW-1185">Reference proteome</keyword>
<name>A0A7J8WA57_9ROSI</name>
<dbReference type="OrthoDB" id="998609at2759"/>
<comment type="caution">
    <text evidence="1">The sequence shown here is derived from an EMBL/GenBank/DDBJ whole genome shotgun (WGS) entry which is preliminary data.</text>
</comment>
<protein>
    <submittedName>
        <fullName evidence="1">Uncharacterized protein</fullName>
    </submittedName>
</protein>
<sequence length="53" mass="6160">MLRHIDEAVLDLFDRLDRRVTPVSTILAETFRSLNVCWRMRGGCRMETPLDGP</sequence>
<dbReference type="Proteomes" id="UP000593573">
    <property type="component" value="Unassembled WGS sequence"/>
</dbReference>
<dbReference type="AlphaFoldDB" id="A0A7J8WA57"/>
<reference evidence="1 2" key="1">
    <citation type="journal article" date="2019" name="Genome Biol. Evol.">
        <title>Insights into the evolution of the New World diploid cottons (Gossypium, subgenus Houzingenia) based on genome sequencing.</title>
        <authorList>
            <person name="Grover C.E."/>
            <person name="Arick M.A. 2nd"/>
            <person name="Thrash A."/>
            <person name="Conover J.L."/>
            <person name="Sanders W.S."/>
            <person name="Peterson D.G."/>
            <person name="Frelichowski J.E."/>
            <person name="Scheffler J.A."/>
            <person name="Scheffler B.E."/>
            <person name="Wendel J.F."/>
        </authorList>
    </citation>
    <scope>NUCLEOTIDE SEQUENCE [LARGE SCALE GENOMIC DNA]</scope>
    <source>
        <strain evidence="1">57</strain>
        <tissue evidence="1">Leaf</tissue>
    </source>
</reference>
<evidence type="ECO:0000313" key="1">
    <source>
        <dbReference type="EMBL" id="MBA0671921.1"/>
    </source>
</evidence>
<proteinExistence type="predicted"/>
<evidence type="ECO:0000313" key="2">
    <source>
        <dbReference type="Proteomes" id="UP000593573"/>
    </source>
</evidence>
<accession>A0A7J8WA57</accession>